<dbReference type="STRING" id="1314773.A0A3N2PPG6"/>
<evidence type="ECO:0000313" key="5">
    <source>
        <dbReference type="Proteomes" id="UP000272025"/>
    </source>
</evidence>
<feature type="compositionally biased region" description="Basic and acidic residues" evidence="2">
    <location>
        <begin position="1"/>
        <end position="11"/>
    </location>
</feature>
<dbReference type="SMART" id="SM01117">
    <property type="entry name" value="Cyt-b5"/>
    <property type="match status" value="1"/>
</dbReference>
<dbReference type="FunFam" id="3.10.120.10:FF:000018">
    <property type="entry name" value="Heme/steroid binding domain protein, putative"/>
    <property type="match status" value="1"/>
</dbReference>
<dbReference type="InterPro" id="IPR050577">
    <property type="entry name" value="MAPR/NEUFC/NENF-like"/>
</dbReference>
<feature type="compositionally biased region" description="Basic residues" evidence="2">
    <location>
        <begin position="49"/>
        <end position="58"/>
    </location>
</feature>
<protein>
    <submittedName>
        <fullName evidence="4">Cytochrome b5</fullName>
    </submittedName>
</protein>
<dbReference type="Proteomes" id="UP000272025">
    <property type="component" value="Unassembled WGS sequence"/>
</dbReference>
<feature type="domain" description="Cytochrome b5 heme-binding" evidence="3">
    <location>
        <begin position="126"/>
        <end position="203"/>
    </location>
</feature>
<dbReference type="GO" id="GO:0016020">
    <property type="term" value="C:membrane"/>
    <property type="evidence" value="ECO:0007669"/>
    <property type="project" value="TreeGrafter"/>
</dbReference>
<dbReference type="Pfam" id="PF00173">
    <property type="entry name" value="Cyt-b5"/>
    <property type="match status" value="1"/>
</dbReference>
<evidence type="ECO:0000313" key="4">
    <source>
        <dbReference type="EMBL" id="ROT36402.1"/>
    </source>
</evidence>
<feature type="region of interest" description="Disordered" evidence="2">
    <location>
        <begin position="1"/>
        <end position="68"/>
    </location>
</feature>
<comment type="similarity">
    <text evidence="1">Belongs to the cytochrome b5 family. MAPR subfamily.</text>
</comment>
<feature type="region of interest" description="Disordered" evidence="2">
    <location>
        <begin position="272"/>
        <end position="320"/>
    </location>
</feature>
<dbReference type="GO" id="GO:0012505">
    <property type="term" value="C:endomembrane system"/>
    <property type="evidence" value="ECO:0007669"/>
    <property type="project" value="TreeGrafter"/>
</dbReference>
<organism evidence="4 5">
    <name type="scientific">Sodiomyces alkalinus (strain CBS 110278 / VKM F-3762 / F11)</name>
    <name type="common">Alkaliphilic filamentous fungus</name>
    <dbReference type="NCBI Taxonomy" id="1314773"/>
    <lineage>
        <taxon>Eukaryota</taxon>
        <taxon>Fungi</taxon>
        <taxon>Dikarya</taxon>
        <taxon>Ascomycota</taxon>
        <taxon>Pezizomycotina</taxon>
        <taxon>Sordariomycetes</taxon>
        <taxon>Hypocreomycetidae</taxon>
        <taxon>Glomerellales</taxon>
        <taxon>Plectosphaerellaceae</taxon>
        <taxon>Sodiomyces</taxon>
    </lineage>
</organism>
<gene>
    <name evidence="4" type="ORF">SODALDRAFT_218798</name>
</gene>
<feature type="compositionally biased region" description="Basic and acidic residues" evidence="2">
    <location>
        <begin position="289"/>
        <end position="320"/>
    </location>
</feature>
<feature type="compositionally biased region" description="Polar residues" evidence="2">
    <location>
        <begin position="30"/>
        <end position="41"/>
    </location>
</feature>
<reference evidence="4 5" key="1">
    <citation type="journal article" date="2018" name="Mol. Ecol.">
        <title>The obligate alkalophilic soda-lake fungus Sodiomyces alkalinus has shifted to a protein diet.</title>
        <authorList>
            <person name="Grum-Grzhimaylo A.A."/>
            <person name="Falkoski D.L."/>
            <person name="van den Heuvel J."/>
            <person name="Valero-Jimenez C.A."/>
            <person name="Min B."/>
            <person name="Choi I.G."/>
            <person name="Lipzen A."/>
            <person name="Daum C.G."/>
            <person name="Aanen D.K."/>
            <person name="Tsang A."/>
            <person name="Henrissat B."/>
            <person name="Bilanenko E.N."/>
            <person name="de Vries R.P."/>
            <person name="van Kan J.A.L."/>
            <person name="Grigoriev I.V."/>
            <person name="Debets A.J.M."/>
        </authorList>
    </citation>
    <scope>NUCLEOTIDE SEQUENCE [LARGE SCALE GENOMIC DNA]</scope>
    <source>
        <strain evidence="4 5">F11</strain>
    </source>
</reference>
<dbReference type="EMBL" id="ML119059">
    <property type="protein sequence ID" value="ROT36402.1"/>
    <property type="molecule type" value="Genomic_DNA"/>
</dbReference>
<evidence type="ECO:0000259" key="3">
    <source>
        <dbReference type="SMART" id="SM01117"/>
    </source>
</evidence>
<dbReference type="PANTHER" id="PTHR10281">
    <property type="entry name" value="MEMBRANE-ASSOCIATED PROGESTERONE RECEPTOR COMPONENT-RELATED"/>
    <property type="match status" value="1"/>
</dbReference>
<dbReference type="InterPro" id="IPR036400">
    <property type="entry name" value="Cyt_B5-like_heme/steroid_sf"/>
</dbReference>
<dbReference type="PANTHER" id="PTHR10281:SF76">
    <property type="entry name" value="CALCUTTA CUP-RELATED"/>
    <property type="match status" value="1"/>
</dbReference>
<dbReference type="AlphaFoldDB" id="A0A3N2PPG6"/>
<proteinExistence type="inferred from homology"/>
<accession>A0A3N2PPG6</accession>
<evidence type="ECO:0000256" key="2">
    <source>
        <dbReference type="SAM" id="MobiDB-lite"/>
    </source>
</evidence>
<dbReference type="InterPro" id="IPR001199">
    <property type="entry name" value="Cyt_B5-like_heme/steroid-bd"/>
</dbReference>
<sequence>MADAESKKDDELSGDEDNLFAGTPAEKVRSQLTGNVPASETQDADPRQKPKSKGKKRSKSSDAEEDDEPYSPWLDILRVLSFLLLASCGLSYLVSGGESWTWGFDNKPRYLRLGYWKTLVTGPLELTPAELALYDGSDPTKPIYLAINHTIYDVSSNPRVYGPGGSYSKFAGIDASRAYVTGCFGTDRTPDLRGAEEMFLPLDDPATDAHWTPDELAAMREREREAALQRVHGALKHWVDFFADHEAYMYVGRVVLPDDWLERSTPPPLCDRVLRSRKRRKLPGEEEEEKRRKEERRREKREQKEREKREREGAKQRGEL</sequence>
<dbReference type="GeneID" id="39575801"/>
<dbReference type="OrthoDB" id="10257697at2759"/>
<dbReference type="Gene3D" id="3.10.120.10">
    <property type="entry name" value="Cytochrome b5-like heme/steroid binding domain"/>
    <property type="match status" value="1"/>
</dbReference>
<keyword evidence="5" id="KW-1185">Reference proteome</keyword>
<dbReference type="SUPFAM" id="SSF55856">
    <property type="entry name" value="Cytochrome b5-like heme/steroid binding domain"/>
    <property type="match status" value="1"/>
</dbReference>
<evidence type="ECO:0000256" key="1">
    <source>
        <dbReference type="ARBA" id="ARBA00038357"/>
    </source>
</evidence>
<name>A0A3N2PPG6_SODAK</name>
<dbReference type="RefSeq" id="XP_028464208.1">
    <property type="nucleotide sequence ID" value="XM_028607323.1"/>
</dbReference>